<comment type="caution">
    <text evidence="1">The sequence shown here is derived from an EMBL/GenBank/DDBJ whole genome shotgun (WGS) entry which is preliminary data.</text>
</comment>
<dbReference type="Proteomes" id="UP001164250">
    <property type="component" value="Chromosome 13"/>
</dbReference>
<reference evidence="2" key="1">
    <citation type="journal article" date="2023" name="G3 (Bethesda)">
        <title>Genome assembly and association tests identify interacting loci associated with vigor, precocity, and sex in interspecific pistachio rootstocks.</title>
        <authorList>
            <person name="Palmer W."/>
            <person name="Jacygrad E."/>
            <person name="Sagayaradj S."/>
            <person name="Cavanaugh K."/>
            <person name="Han R."/>
            <person name="Bertier L."/>
            <person name="Beede B."/>
            <person name="Kafkas S."/>
            <person name="Golino D."/>
            <person name="Preece J."/>
            <person name="Michelmore R."/>
        </authorList>
    </citation>
    <scope>NUCLEOTIDE SEQUENCE [LARGE SCALE GENOMIC DNA]</scope>
</reference>
<evidence type="ECO:0000313" key="1">
    <source>
        <dbReference type="EMBL" id="KAJ0079678.1"/>
    </source>
</evidence>
<evidence type="ECO:0000313" key="2">
    <source>
        <dbReference type="Proteomes" id="UP001164250"/>
    </source>
</evidence>
<accession>A0ACC1A0Y0</accession>
<gene>
    <name evidence="1" type="ORF">Patl1_22557</name>
</gene>
<dbReference type="EMBL" id="CM047909">
    <property type="protein sequence ID" value="KAJ0079678.1"/>
    <property type="molecule type" value="Genomic_DNA"/>
</dbReference>
<protein>
    <submittedName>
        <fullName evidence="1">Uncharacterized protein</fullName>
    </submittedName>
</protein>
<name>A0ACC1A0Y0_9ROSI</name>
<sequence length="933" mass="104797">MESDHPDYNGKSTEETSLHELSPPDSPHKSDLFGDQQVNPRIGDEFQVNIPPMITGTEYIQLLMNPTDSNVMFDVSHSFLMGLAIPIAWLHDEINNIDDAARTDESFKCKKSKKGQINIGRKGPKLNASELCLRLKARKESKPENLEAKIAGRTNLDRLCKCTSYSPVPGLLGDFWSDAEKEIFLLGLYIFGKNFFQIKKFLETKEMGDILSYYYGEFYRSNEHHRWTDCRKPRSRKCVYGRKIFTGWRQQELVSRLLTRIPEESHNSLLEASKSFAEGRTSLDIYVSYLKATVGLSALIESVGIACSSLTSSDIIKFLTGGFRLSKARCNDIFWEAVWPRLLARGWHSEQPKNQGYITSKDYLVFLMPGIKKFSRRKLVKGDHYFDSVSDILNKVASEPKLLELEAEESRVSSFNGEDQWVAEDLSDQDDPSNRQPHCYLKPRTSNCNSEQMKFMVVDSSLVHGGKSSKVRELRFLPVDFKNSSKTTSLSRENKGYFENFQDEHKLGAANIPLNVEKKTGISEYSKDKFGTGSRNCMKFMVVDTSLLHGGKSSQMRALRSCPVESKTSSYMSCLPRVDEESSSDDSMNQSEPNAAERPLNSEPDASNSLLNGDKITNIYNVAFDGASSNEKALNSDTAKKMEICQDQKAIKSEEKMSKRIIKHHFSRRAKSGNTNSLGPLIKRRRLTACAKTETIRIIENFSGNPGSKIEPFCASNLPDADYNDVSQVGPSLEKISLLSCSTEGSPEEESSGGIYKGSCFGKEMSQVKNENQQNPLSIDLNHSHIPLDSENGELVKMEVEDSQGTNANGLFLHENEHNLEAQKASVDVEPRRQSTRNRPLTAKALEALACGFLSINKKEKSKEFHSREIPFSTPSRRARSRVKGSSKRSTSGTGIADLKKEEVNETFIVNKDITSNPIDQFEEKSPYLLGNF</sequence>
<organism evidence="1 2">
    <name type="scientific">Pistacia atlantica</name>
    <dbReference type="NCBI Taxonomy" id="434234"/>
    <lineage>
        <taxon>Eukaryota</taxon>
        <taxon>Viridiplantae</taxon>
        <taxon>Streptophyta</taxon>
        <taxon>Embryophyta</taxon>
        <taxon>Tracheophyta</taxon>
        <taxon>Spermatophyta</taxon>
        <taxon>Magnoliopsida</taxon>
        <taxon>eudicotyledons</taxon>
        <taxon>Gunneridae</taxon>
        <taxon>Pentapetalae</taxon>
        <taxon>rosids</taxon>
        <taxon>malvids</taxon>
        <taxon>Sapindales</taxon>
        <taxon>Anacardiaceae</taxon>
        <taxon>Pistacia</taxon>
    </lineage>
</organism>
<keyword evidence="2" id="KW-1185">Reference proteome</keyword>
<proteinExistence type="predicted"/>